<dbReference type="NCBIfam" id="TIGR03197">
    <property type="entry name" value="MnmC_Cterm"/>
    <property type="match status" value="1"/>
</dbReference>
<dbReference type="Pfam" id="PF05430">
    <property type="entry name" value="Methyltransf_30"/>
    <property type="match status" value="1"/>
</dbReference>
<dbReference type="SUPFAM" id="SSF51905">
    <property type="entry name" value="FAD/NAD(P)-binding domain"/>
    <property type="match status" value="1"/>
</dbReference>
<dbReference type="HAMAP" id="MF_01102">
    <property type="entry name" value="MnmC"/>
    <property type="match status" value="1"/>
</dbReference>
<comment type="catalytic activity">
    <reaction evidence="10">
        <text>5-aminomethyl-2-thiouridine(34) in tRNA + S-adenosyl-L-methionine = 5-methylaminomethyl-2-thiouridine(34) in tRNA + S-adenosyl-L-homocysteine + H(+)</text>
        <dbReference type="Rhea" id="RHEA:19569"/>
        <dbReference type="Rhea" id="RHEA-COMP:10195"/>
        <dbReference type="Rhea" id="RHEA-COMP:10197"/>
        <dbReference type="ChEBI" id="CHEBI:15378"/>
        <dbReference type="ChEBI" id="CHEBI:57856"/>
        <dbReference type="ChEBI" id="CHEBI:59789"/>
        <dbReference type="ChEBI" id="CHEBI:74454"/>
        <dbReference type="ChEBI" id="CHEBI:74455"/>
        <dbReference type="EC" id="2.1.1.61"/>
    </reaction>
</comment>
<dbReference type="GO" id="GO:0032259">
    <property type="term" value="P:methylation"/>
    <property type="evidence" value="ECO:0007669"/>
    <property type="project" value="UniProtKB-KW"/>
</dbReference>
<dbReference type="GO" id="GO:0005737">
    <property type="term" value="C:cytoplasm"/>
    <property type="evidence" value="ECO:0007669"/>
    <property type="project" value="UniProtKB-SubCell"/>
</dbReference>
<feature type="domain" description="MnmC-like methyltransferase" evidence="12">
    <location>
        <begin position="169"/>
        <end position="290"/>
    </location>
</feature>
<evidence type="ECO:0000256" key="3">
    <source>
        <dbReference type="ARBA" id="ARBA00022630"/>
    </source>
</evidence>
<evidence type="ECO:0000313" key="14">
    <source>
        <dbReference type="Proteomes" id="UP000243063"/>
    </source>
</evidence>
<evidence type="ECO:0000256" key="6">
    <source>
        <dbReference type="ARBA" id="ARBA00022694"/>
    </source>
</evidence>
<dbReference type="InterPro" id="IPR023032">
    <property type="entry name" value="tRNA_MAMT_biosynth_bifunc_MnmC"/>
</dbReference>
<evidence type="ECO:0000256" key="8">
    <source>
        <dbReference type="ARBA" id="ARBA00023002"/>
    </source>
</evidence>
<dbReference type="NCBIfam" id="NF002481">
    <property type="entry name" value="PRK01747.1-2"/>
    <property type="match status" value="1"/>
</dbReference>
<evidence type="ECO:0000313" key="13">
    <source>
        <dbReference type="EMBL" id="SDU43188.1"/>
    </source>
</evidence>
<dbReference type="InterPro" id="IPR036188">
    <property type="entry name" value="FAD/NAD-bd_sf"/>
</dbReference>
<dbReference type="InterPro" id="IPR047785">
    <property type="entry name" value="tRNA_MNMC2"/>
</dbReference>
<evidence type="ECO:0000256" key="2">
    <source>
        <dbReference type="ARBA" id="ARBA00022603"/>
    </source>
</evidence>
<dbReference type="GO" id="GO:0016645">
    <property type="term" value="F:oxidoreductase activity, acting on the CH-NH group of donors"/>
    <property type="evidence" value="ECO:0007669"/>
    <property type="project" value="InterPro"/>
</dbReference>
<dbReference type="PANTHER" id="PTHR13847">
    <property type="entry name" value="SARCOSINE DEHYDROGENASE-RELATED"/>
    <property type="match status" value="1"/>
</dbReference>
<dbReference type="InterPro" id="IPR017610">
    <property type="entry name" value="tRNA_S-uridine_synth_MnmC_C"/>
</dbReference>
<keyword evidence="9 10" id="KW-0511">Multifunctional enzyme</keyword>
<dbReference type="GO" id="GO:0002098">
    <property type="term" value="P:tRNA wobble uridine modification"/>
    <property type="evidence" value="ECO:0007669"/>
    <property type="project" value="TreeGrafter"/>
</dbReference>
<dbReference type="PANTHER" id="PTHR13847:SF283">
    <property type="entry name" value="TRNA 5-METHYLAMINOMETHYL-2-THIOURIDINE BIOSYNTHESIS BIFUNCTIONAL PROTEIN MNMC"/>
    <property type="match status" value="1"/>
</dbReference>
<dbReference type="InterPro" id="IPR008471">
    <property type="entry name" value="MnmC-like_methylTransf"/>
</dbReference>
<dbReference type="SUPFAM" id="SSF54373">
    <property type="entry name" value="FAD-linked reductases, C-terminal domain"/>
    <property type="match status" value="1"/>
</dbReference>
<comment type="cofactor">
    <cofactor evidence="10">
        <name>FAD</name>
        <dbReference type="ChEBI" id="CHEBI:57692"/>
    </cofactor>
</comment>
<dbReference type="InterPro" id="IPR006076">
    <property type="entry name" value="FAD-dep_OxRdtase"/>
</dbReference>
<keyword evidence="8 10" id="KW-0560">Oxidoreductase</keyword>
<keyword evidence="4 10" id="KW-0808">Transferase</keyword>
<evidence type="ECO:0000256" key="5">
    <source>
        <dbReference type="ARBA" id="ARBA00022691"/>
    </source>
</evidence>
<feature type="region of interest" description="tRNA (mnm(5)s(2)U34)-methyltransferase" evidence="10">
    <location>
        <begin position="1"/>
        <end position="292"/>
    </location>
</feature>
<dbReference type="GO" id="GO:0004808">
    <property type="term" value="F:tRNA (5-methylaminomethyl-2-thiouridylate)(34)-methyltransferase activity"/>
    <property type="evidence" value="ECO:0007669"/>
    <property type="project" value="UniProtKB-EC"/>
</dbReference>
<dbReference type="EC" id="2.1.1.61" evidence="10"/>
<feature type="region of interest" description="FAD-dependent cmnm(5)s(2)U34 oxidoreductase" evidence="10">
    <location>
        <begin position="318"/>
        <end position="710"/>
    </location>
</feature>
<sequence length="710" mass="76119">MLLELLAEHPRAVVELIENSSVYDTRVSIARLRAARAQTRPAPAARMAPPIQPAHRPMTEQAHAQLDWDEQGQPLSRTFGDVYFSRASGLEETRHVFLAQNRLAERFAALSGGARLCIGETGFGTGLNFLCAWQLFEQCAPGDARLHFVSVEKYPLARADLQRALDLWPELAPFTAQLLAQYVGIHPGYQRLVFAGGRVVLTLLVGDVLETLPSLDARIDAWFLDGFSPAKNPAMWTPELFAQLARLSAPGASLATFTCAGFVRRGLIEAGFAMAKVKGFGHKREMLAGTCSGAPAEAGPPWYARPPRTAGERRALVIGGGLAGCATAASLAARGWQVDLLERHGALAEEASGNPQGVLYLKLSAHGTALSQLVVAGFGHTRRLLERLQPGQDWSACGVLQLAFDAKERERQARLAAAFPAALLRAVDAAEASALSGLALEQGGLWYPEAGWVHPPALCHALAADPAIRVHTHSEALDLQRIDGQWQARQGGTLLAAAPVAILCSASEVLRFPAAAHLKLKRIRGQISRLPASPASRALRTVLCAEGYVAPPRGDEHTLGASFNFQRDDLALSAEEHADNLGMLRQISPALADALGADALDLASLQGRAAFRSTTPDYLPLIGPLVDAEAFRAAYAALGKDARQRFDTPAPWLDGLYVNAGHGSRGLISAPLSAELIAAWLDDEALPLPRAVAEACHPSRFLLRELIRGR</sequence>
<dbReference type="InterPro" id="IPR029063">
    <property type="entry name" value="SAM-dependent_MTases_sf"/>
</dbReference>
<organism evidence="13 14">
    <name type="scientific">Geopseudomonas guangdongensis</name>
    <dbReference type="NCBI Taxonomy" id="1245526"/>
    <lineage>
        <taxon>Bacteria</taxon>
        <taxon>Pseudomonadati</taxon>
        <taxon>Pseudomonadota</taxon>
        <taxon>Gammaproteobacteria</taxon>
        <taxon>Pseudomonadales</taxon>
        <taxon>Pseudomonadaceae</taxon>
        <taxon>Geopseudomonas</taxon>
    </lineage>
</organism>
<dbReference type="Pfam" id="PF01266">
    <property type="entry name" value="DAO"/>
    <property type="match status" value="1"/>
</dbReference>
<dbReference type="Proteomes" id="UP000243063">
    <property type="component" value="Chromosome I"/>
</dbReference>
<dbReference type="Gene3D" id="3.50.50.60">
    <property type="entry name" value="FAD/NAD(P)-binding domain"/>
    <property type="match status" value="1"/>
</dbReference>
<accession>A0A1H2IH60</accession>
<gene>
    <name evidence="10" type="primary">mnmC</name>
    <name evidence="13" type="ORF">SAMN05216580_2990</name>
</gene>
<comment type="similarity">
    <text evidence="10">In the N-terminal section; belongs to the methyltransferase superfamily. tRNA (mnm(5)s(2)U34)-methyltransferase family.</text>
</comment>
<evidence type="ECO:0000259" key="12">
    <source>
        <dbReference type="Pfam" id="PF05430"/>
    </source>
</evidence>
<reference evidence="14" key="1">
    <citation type="submission" date="2016-10" db="EMBL/GenBank/DDBJ databases">
        <authorList>
            <person name="Varghese N."/>
            <person name="Submissions S."/>
        </authorList>
    </citation>
    <scope>NUCLEOTIDE SEQUENCE [LARGE SCALE GENOMIC DNA]</scope>
    <source>
        <strain evidence="14">CCTCC 2012022</strain>
    </source>
</reference>
<evidence type="ECO:0000259" key="11">
    <source>
        <dbReference type="Pfam" id="PF01266"/>
    </source>
</evidence>
<keyword evidence="7 10" id="KW-0274">FAD</keyword>
<keyword evidence="5 10" id="KW-0949">S-adenosyl-L-methionine</keyword>
<evidence type="ECO:0000256" key="9">
    <source>
        <dbReference type="ARBA" id="ARBA00023268"/>
    </source>
</evidence>
<evidence type="ECO:0000256" key="7">
    <source>
        <dbReference type="ARBA" id="ARBA00022827"/>
    </source>
</evidence>
<dbReference type="EMBL" id="LT629780">
    <property type="protein sequence ID" value="SDU43188.1"/>
    <property type="molecule type" value="Genomic_DNA"/>
</dbReference>
<dbReference type="Gene3D" id="3.40.50.150">
    <property type="entry name" value="Vaccinia Virus protein VP39"/>
    <property type="match status" value="1"/>
</dbReference>
<dbReference type="Gene3D" id="3.30.9.10">
    <property type="entry name" value="D-Amino Acid Oxidase, subunit A, domain 2"/>
    <property type="match status" value="1"/>
</dbReference>
<evidence type="ECO:0000256" key="10">
    <source>
        <dbReference type="HAMAP-Rule" id="MF_01102"/>
    </source>
</evidence>
<keyword evidence="2 10" id="KW-0489">Methyltransferase</keyword>
<dbReference type="NCBIfam" id="NF033855">
    <property type="entry name" value="tRNA_MNMC2"/>
    <property type="match status" value="1"/>
</dbReference>
<keyword evidence="6 10" id="KW-0819">tRNA processing</keyword>
<evidence type="ECO:0000256" key="4">
    <source>
        <dbReference type="ARBA" id="ARBA00022679"/>
    </source>
</evidence>
<keyword evidence="1 10" id="KW-0963">Cytoplasm</keyword>
<comment type="similarity">
    <text evidence="10">In the C-terminal section; belongs to the DAO family.</text>
</comment>
<dbReference type="AlphaFoldDB" id="A0A1H2IH60"/>
<dbReference type="SUPFAM" id="SSF53335">
    <property type="entry name" value="S-adenosyl-L-methionine-dependent methyltransferases"/>
    <property type="match status" value="1"/>
</dbReference>
<name>A0A1H2IH60_9GAMM</name>
<evidence type="ECO:0000256" key="1">
    <source>
        <dbReference type="ARBA" id="ARBA00022490"/>
    </source>
</evidence>
<proteinExistence type="inferred from homology"/>
<feature type="domain" description="FAD dependent oxidoreductase" evidence="11">
    <location>
        <begin position="315"/>
        <end position="680"/>
    </location>
</feature>
<keyword evidence="14" id="KW-1185">Reference proteome</keyword>
<protein>
    <recommendedName>
        <fullName evidence="10">tRNA 5-methylaminomethyl-2-thiouridine biosynthesis bifunctional protein MnmC</fullName>
        <shortName evidence="10">tRNA mnm(5)s(2)U biosynthesis bifunctional protein</shortName>
    </recommendedName>
    <domain>
        <recommendedName>
            <fullName evidence="10">tRNA (mnm(5)s(2)U34)-methyltransferase</fullName>
            <ecNumber evidence="10">2.1.1.61</ecNumber>
        </recommendedName>
    </domain>
    <domain>
        <recommendedName>
            <fullName evidence="10">FAD-dependent cmnm(5)s(2)U34 oxidoreductase</fullName>
            <ecNumber evidence="10">1.5.-.-</ecNumber>
        </recommendedName>
    </domain>
</protein>
<keyword evidence="3 10" id="KW-0285">Flavoprotein</keyword>
<comment type="subcellular location">
    <subcellularLocation>
        <location evidence="10">Cytoplasm</location>
    </subcellularLocation>
</comment>
<dbReference type="STRING" id="1245526.SAMN05216580_2990"/>
<dbReference type="EC" id="1.5.-.-" evidence="10"/>
<comment type="function">
    <text evidence="10">Catalyzes the last two steps in the biosynthesis of 5-methylaminomethyl-2-thiouridine (mnm(5)s(2)U) at the wobble position (U34) in tRNA. Catalyzes the FAD-dependent demodification of cmnm(5)s(2)U34 to nm(5)s(2)U34, followed by the transfer of a methyl group from S-adenosyl-L-methionine to nm(5)s(2)U34, to form mnm(5)s(2)U34.</text>
</comment>
<dbReference type="GO" id="GO:0050660">
    <property type="term" value="F:flavin adenine dinucleotide binding"/>
    <property type="evidence" value="ECO:0007669"/>
    <property type="project" value="UniProtKB-UniRule"/>
</dbReference>